<dbReference type="EC" id="2.3.1.266" evidence="5 6"/>
<dbReference type="RefSeq" id="WP_115249929.1">
    <property type="nucleotide sequence ID" value="NZ_UGSP01000001.1"/>
</dbReference>
<dbReference type="InterPro" id="IPR016181">
    <property type="entry name" value="Acyl_CoA_acyltransferase"/>
</dbReference>
<dbReference type="GeneID" id="300134042"/>
<dbReference type="HAMAP" id="MF_02210">
    <property type="entry name" value="RimI"/>
    <property type="match status" value="1"/>
</dbReference>
<dbReference type="NCBIfam" id="TIGR01575">
    <property type="entry name" value="rimI"/>
    <property type="match status" value="1"/>
</dbReference>
<evidence type="ECO:0000259" key="7">
    <source>
        <dbReference type="PROSITE" id="PS51186"/>
    </source>
</evidence>
<evidence type="ECO:0000313" key="8">
    <source>
        <dbReference type="EMBL" id="SUB24793.1"/>
    </source>
</evidence>
<evidence type="ECO:0000256" key="5">
    <source>
        <dbReference type="HAMAP-Rule" id="MF_02210"/>
    </source>
</evidence>
<reference evidence="8 9" key="1">
    <citation type="submission" date="2018-06" db="EMBL/GenBank/DDBJ databases">
        <authorList>
            <consortium name="Pathogen Informatics"/>
            <person name="Doyle S."/>
        </authorList>
    </citation>
    <scope>NUCLEOTIDE SEQUENCE [LARGE SCALE GENOMIC DNA]</scope>
    <source>
        <strain evidence="9">NCTC 11297</strain>
    </source>
</reference>
<gene>
    <name evidence="8" type="primary">rimI_1</name>
    <name evidence="5" type="synonym">rimI</name>
    <name evidence="8" type="ORF">NCTC11297_01856</name>
</gene>
<keyword evidence="4 5" id="KW-0012">Acyltransferase</keyword>
<organism evidence="8 9">
    <name type="scientific">Avibacterium avium</name>
    <name type="common">Pasteurella avium</name>
    <dbReference type="NCBI Taxonomy" id="751"/>
    <lineage>
        <taxon>Bacteria</taxon>
        <taxon>Pseudomonadati</taxon>
        <taxon>Pseudomonadota</taxon>
        <taxon>Gammaproteobacteria</taxon>
        <taxon>Pasteurellales</taxon>
        <taxon>Pasteurellaceae</taxon>
        <taxon>Avibacterium</taxon>
    </lineage>
</organism>
<keyword evidence="9" id="KW-1185">Reference proteome</keyword>
<evidence type="ECO:0000256" key="4">
    <source>
        <dbReference type="ARBA" id="ARBA00023315"/>
    </source>
</evidence>
<dbReference type="GO" id="GO:0005737">
    <property type="term" value="C:cytoplasm"/>
    <property type="evidence" value="ECO:0007669"/>
    <property type="project" value="UniProtKB-SubCell"/>
</dbReference>
<feature type="active site" description="Proton donor" evidence="5">
    <location>
        <position position="115"/>
    </location>
</feature>
<comment type="similarity">
    <text evidence="1 5 6">Belongs to the acetyltransferase family. RimI subfamily.</text>
</comment>
<dbReference type="CDD" id="cd04301">
    <property type="entry name" value="NAT_SF"/>
    <property type="match status" value="1"/>
</dbReference>
<feature type="active site" description="Proton acceptor" evidence="5">
    <location>
        <position position="103"/>
    </location>
</feature>
<comment type="caution">
    <text evidence="5">Lacks conserved residue(s) required for the propagation of feature annotation.</text>
</comment>
<keyword evidence="2 5" id="KW-0963">Cytoplasm</keyword>
<feature type="domain" description="N-acetyltransferase" evidence="7">
    <location>
        <begin position="2"/>
        <end position="147"/>
    </location>
</feature>
<feature type="binding site" evidence="5">
    <location>
        <position position="108"/>
    </location>
    <ligand>
        <name>acetyl-CoA</name>
        <dbReference type="ChEBI" id="CHEBI:57288"/>
    </ligand>
</feature>
<comment type="function">
    <text evidence="5 6">Acetylates the N-terminal alanine of ribosomal protein bS18.</text>
</comment>
<dbReference type="AlphaFoldDB" id="A0A379AUJ0"/>
<evidence type="ECO:0000313" key="9">
    <source>
        <dbReference type="Proteomes" id="UP000255098"/>
    </source>
</evidence>
<dbReference type="NCBIfam" id="NF007025">
    <property type="entry name" value="PRK09491.1"/>
    <property type="match status" value="1"/>
</dbReference>
<evidence type="ECO:0000256" key="2">
    <source>
        <dbReference type="ARBA" id="ARBA00022490"/>
    </source>
</evidence>
<dbReference type="InterPro" id="IPR006464">
    <property type="entry name" value="AcTrfase_RimI/Ard1"/>
</dbReference>
<evidence type="ECO:0000256" key="1">
    <source>
        <dbReference type="ARBA" id="ARBA00005395"/>
    </source>
</evidence>
<keyword evidence="3 5" id="KW-0808">Transferase</keyword>
<comment type="catalytic activity">
    <reaction evidence="5 6">
        <text>N-terminal L-alanyl-[ribosomal protein bS18] + acetyl-CoA = N-terminal N(alpha)-acetyl-L-alanyl-[ribosomal protein bS18] + CoA + H(+)</text>
        <dbReference type="Rhea" id="RHEA:43756"/>
        <dbReference type="Rhea" id="RHEA-COMP:10676"/>
        <dbReference type="Rhea" id="RHEA-COMP:10677"/>
        <dbReference type="ChEBI" id="CHEBI:15378"/>
        <dbReference type="ChEBI" id="CHEBI:57287"/>
        <dbReference type="ChEBI" id="CHEBI:57288"/>
        <dbReference type="ChEBI" id="CHEBI:64718"/>
        <dbReference type="ChEBI" id="CHEBI:83683"/>
        <dbReference type="EC" id="2.3.1.266"/>
    </reaction>
</comment>
<protein>
    <recommendedName>
        <fullName evidence="5 6">[Ribosomal protein bS18]-alanine N-acetyltransferase</fullName>
        <ecNumber evidence="5 6">2.3.1.266</ecNumber>
    </recommendedName>
</protein>
<evidence type="ECO:0000256" key="3">
    <source>
        <dbReference type="ARBA" id="ARBA00022679"/>
    </source>
</evidence>
<dbReference type="SUPFAM" id="SSF55729">
    <property type="entry name" value="Acyl-CoA N-acyltransferases (Nat)"/>
    <property type="match status" value="1"/>
</dbReference>
<feature type="binding site" evidence="5">
    <location>
        <begin position="69"/>
        <end position="71"/>
    </location>
    <ligand>
        <name>acetyl-CoA</name>
        <dbReference type="ChEBI" id="CHEBI:57288"/>
    </ligand>
</feature>
<dbReference type="GO" id="GO:0008999">
    <property type="term" value="F:protein-N-terminal-alanine acetyltransferase activity"/>
    <property type="evidence" value="ECO:0007669"/>
    <property type="project" value="UniProtKB-UniRule"/>
</dbReference>
<dbReference type="PANTHER" id="PTHR43420:SF44">
    <property type="entry name" value="ACETYLTRANSFERASE YPEA"/>
    <property type="match status" value="1"/>
</dbReference>
<accession>A0A379AUJ0</accession>
<dbReference type="PANTHER" id="PTHR43420">
    <property type="entry name" value="ACETYLTRANSFERASE"/>
    <property type="match status" value="1"/>
</dbReference>
<dbReference type="Gene3D" id="3.40.630.30">
    <property type="match status" value="1"/>
</dbReference>
<dbReference type="PROSITE" id="PS51186">
    <property type="entry name" value="GNAT"/>
    <property type="match status" value="1"/>
</dbReference>
<name>A0A379AUJ0_AVIAV</name>
<evidence type="ECO:0000256" key="6">
    <source>
        <dbReference type="RuleBase" id="RU363094"/>
    </source>
</evidence>
<dbReference type="Proteomes" id="UP000255098">
    <property type="component" value="Unassembled WGS sequence"/>
</dbReference>
<dbReference type="InterPro" id="IPR050680">
    <property type="entry name" value="YpeA/RimI_acetyltransf"/>
</dbReference>
<comment type="subcellular location">
    <subcellularLocation>
        <location evidence="5 6">Cytoplasm</location>
    </subcellularLocation>
</comment>
<dbReference type="InterPro" id="IPR000182">
    <property type="entry name" value="GNAT_dom"/>
</dbReference>
<sequence length="147" mass="16870">MVKISPILPQDFDRLFEIEQQAHLVPWSLGTLKNNQGERYFNLKLEKDQRIIGFAICQKVLDEATLFNLAIDPAYQGQGLGKQLLHSLIDELRGQGILTLWLEVRQSNEIAQKLYLQCGFNEVDIRKNYYPTLDGGRENAVVMACYL</sequence>
<dbReference type="EMBL" id="UGSP01000001">
    <property type="protein sequence ID" value="SUB24793.1"/>
    <property type="molecule type" value="Genomic_DNA"/>
</dbReference>
<dbReference type="InterPro" id="IPR043690">
    <property type="entry name" value="RimI"/>
</dbReference>
<dbReference type="Pfam" id="PF00583">
    <property type="entry name" value="Acetyltransf_1"/>
    <property type="match status" value="1"/>
</dbReference>
<proteinExistence type="inferred from homology"/>